<dbReference type="KEGG" id="stq:Spith_1272"/>
<evidence type="ECO:0000313" key="1">
    <source>
        <dbReference type="EMBL" id="AEJ61537.1"/>
    </source>
</evidence>
<dbReference type="RefSeq" id="WP_014624880.1">
    <property type="nucleotide sequence ID" value="NC_017583.1"/>
</dbReference>
<evidence type="ECO:0000313" key="2">
    <source>
        <dbReference type="Proteomes" id="UP000007254"/>
    </source>
</evidence>
<dbReference type="EMBL" id="CP002903">
    <property type="protein sequence ID" value="AEJ61537.1"/>
    <property type="molecule type" value="Genomic_DNA"/>
</dbReference>
<organism evidence="1 2">
    <name type="scientific">Winmispira thermophila (strain ATCC 700085 / DSM 6578 / Z-1203)</name>
    <name type="common">Spirochaeta thermophila</name>
    <dbReference type="NCBI Taxonomy" id="869211"/>
    <lineage>
        <taxon>Bacteria</taxon>
        <taxon>Pseudomonadati</taxon>
        <taxon>Spirochaetota</taxon>
        <taxon>Spirochaetia</taxon>
        <taxon>Winmispirales</taxon>
        <taxon>Winmispiraceae</taxon>
        <taxon>Winmispira</taxon>
    </lineage>
</organism>
<name>G0GFC3_WINT7</name>
<gene>
    <name evidence="1" type="ordered locus">Spith_1272</name>
</gene>
<dbReference type="STRING" id="869211.Spith_1272"/>
<proteinExistence type="predicted"/>
<dbReference type="Proteomes" id="UP000007254">
    <property type="component" value="Chromosome"/>
</dbReference>
<dbReference type="SUPFAM" id="SSF52833">
    <property type="entry name" value="Thioredoxin-like"/>
    <property type="match status" value="1"/>
</dbReference>
<accession>G0GFC3</accession>
<dbReference type="AlphaFoldDB" id="G0GFC3"/>
<dbReference type="OrthoDB" id="9807975at2"/>
<protein>
    <submittedName>
        <fullName evidence="1">Uncharacterized protein</fullName>
    </submittedName>
</protein>
<dbReference type="Gene3D" id="3.40.30.10">
    <property type="entry name" value="Glutaredoxin"/>
    <property type="match status" value="1"/>
</dbReference>
<keyword evidence="2" id="KW-1185">Reference proteome</keyword>
<reference evidence="1 2" key="1">
    <citation type="submission" date="2011-06" db="EMBL/GenBank/DDBJ databases">
        <title>The complete genome of Spirochaeta thermophila DSM 6578.</title>
        <authorList>
            <consortium name="US DOE Joint Genome Institute (JGI-PGF)"/>
            <person name="Lucas S."/>
            <person name="Lapidus A."/>
            <person name="Bruce D."/>
            <person name="Goodwin L."/>
            <person name="Pitluck S."/>
            <person name="Peters L."/>
            <person name="Kyrpides N."/>
            <person name="Mavromatis K."/>
            <person name="Ivanova N."/>
            <person name="Mikailova N."/>
            <person name="Pagani I."/>
            <person name="Chertkov O."/>
            <person name="Detter J.C."/>
            <person name="Tapia R."/>
            <person name="Han C."/>
            <person name="Land M."/>
            <person name="Hauser L."/>
            <person name="Markowitz V."/>
            <person name="Cheng J.-F."/>
            <person name="Hugenholtz P."/>
            <person name="Woyke T."/>
            <person name="Wu D."/>
            <person name="Spring S."/>
            <person name="Merkhoffer B."/>
            <person name="Schneider S."/>
            <person name="Klenk H.-P."/>
            <person name="Eisen J.A."/>
        </authorList>
    </citation>
    <scope>NUCLEOTIDE SEQUENCE [LARGE SCALE GENOMIC DNA]</scope>
    <source>
        <strain evidence="2">ATCC 700085 / DSM 6578 / Z-1203</strain>
    </source>
</reference>
<sequence>MSKIRITVCVGTACYVMGGADLLALRDALPPEWAPHLEWEGTPCLNHCREFGTERAPFVLVDGNLLAGVTPERLKAEIARLIAGGTDAERG</sequence>
<dbReference type="InterPro" id="IPR036249">
    <property type="entry name" value="Thioredoxin-like_sf"/>
</dbReference>
<dbReference type="HOGENOM" id="CLU_177584_1_1_12"/>